<keyword evidence="2" id="KW-0813">Transport</keyword>
<keyword evidence="2" id="KW-0472">Membrane</keyword>
<dbReference type="GO" id="GO:0006979">
    <property type="term" value="P:response to oxidative stress"/>
    <property type="evidence" value="ECO:0007669"/>
    <property type="project" value="TreeGrafter"/>
</dbReference>
<proteinExistence type="inferred from homology"/>
<comment type="similarity">
    <text evidence="1 2">Belongs to the complex I NDUFA12 subunit family.</text>
</comment>
<evidence type="ECO:0000313" key="4">
    <source>
        <dbReference type="Proteomes" id="UP000298138"/>
    </source>
</evidence>
<dbReference type="GO" id="GO:0045271">
    <property type="term" value="C:respiratory chain complex I"/>
    <property type="evidence" value="ECO:0007669"/>
    <property type="project" value="InterPro"/>
</dbReference>
<reference evidence="3 4" key="1">
    <citation type="submission" date="2019-04" db="EMBL/GenBank/DDBJ databases">
        <title>Comparative genomics and transcriptomics to analyze fruiting body development in filamentous ascomycetes.</title>
        <authorList>
            <consortium name="DOE Joint Genome Institute"/>
            <person name="Lutkenhaus R."/>
            <person name="Traeger S."/>
            <person name="Breuer J."/>
            <person name="Kuo A."/>
            <person name="Lipzen A."/>
            <person name="Pangilinan J."/>
            <person name="Dilworth D."/>
            <person name="Sandor L."/>
            <person name="Poggeler S."/>
            <person name="Barry K."/>
            <person name="Grigoriev I.V."/>
            <person name="Nowrousian M."/>
        </authorList>
    </citation>
    <scope>NUCLEOTIDE SEQUENCE [LARGE SCALE GENOMIC DNA]</scope>
    <source>
        <strain evidence="3 4">CBS 389.68</strain>
    </source>
</reference>
<comment type="function">
    <text evidence="2">Accessory subunit of the mitochondrial membrane respiratory chain NADH dehydrogenase (Complex I), that is believed not to be involved in catalysis. Complex I functions in the transfer of electrons from NADH to the respiratory chain. The immediate electron acceptor for the enzyme is believed to be ubiquinone.</text>
</comment>
<dbReference type="GO" id="GO:0005743">
    <property type="term" value="C:mitochondrial inner membrane"/>
    <property type="evidence" value="ECO:0007669"/>
    <property type="project" value="UniProtKB-SubCell"/>
</dbReference>
<dbReference type="EMBL" id="ML220114">
    <property type="protein sequence ID" value="TGZ83171.1"/>
    <property type="molecule type" value="Genomic_DNA"/>
</dbReference>
<dbReference type="Pfam" id="PF05071">
    <property type="entry name" value="NDUFA12"/>
    <property type="match status" value="1"/>
</dbReference>
<organism evidence="3 4">
    <name type="scientific">Ascodesmis nigricans</name>
    <dbReference type="NCBI Taxonomy" id="341454"/>
    <lineage>
        <taxon>Eukaryota</taxon>
        <taxon>Fungi</taxon>
        <taxon>Dikarya</taxon>
        <taxon>Ascomycota</taxon>
        <taxon>Pezizomycotina</taxon>
        <taxon>Pezizomycetes</taxon>
        <taxon>Pezizales</taxon>
        <taxon>Ascodesmidaceae</taxon>
        <taxon>Ascodesmis</taxon>
    </lineage>
</organism>
<evidence type="ECO:0000256" key="2">
    <source>
        <dbReference type="RuleBase" id="RU363103"/>
    </source>
</evidence>
<dbReference type="PANTHER" id="PTHR12910:SF2">
    <property type="entry name" value="NADH DEHYDROGENASE [UBIQUINONE] 1 ALPHA SUBCOMPLEX SUBUNIT 12"/>
    <property type="match status" value="1"/>
</dbReference>
<sequence>MSTPIRTIRNLYRVGFKSYFNQMLGIGDTKAGTLIGTDRFGNKYFENNAEELPLRTKWVEYREYDYDASHVEPGWHAWLHYLTDKPANVEPNMLHEVRPWEKPEPPINQTFTRAAYKPYSTTIPKIQSWEPVARARA</sequence>
<dbReference type="InterPro" id="IPR007763">
    <property type="entry name" value="NDUFA12"/>
</dbReference>
<name>A0A4S2N257_9PEZI</name>
<dbReference type="AlphaFoldDB" id="A0A4S2N257"/>
<keyword evidence="4" id="KW-1185">Reference proteome</keyword>
<protein>
    <recommendedName>
        <fullName evidence="2">NADH dehydrogenase [ubiquinone] 1 alpha subcomplex subunit</fullName>
    </recommendedName>
</protein>
<dbReference type="STRING" id="341454.A0A4S2N257"/>
<evidence type="ECO:0000313" key="3">
    <source>
        <dbReference type="EMBL" id="TGZ83171.1"/>
    </source>
</evidence>
<keyword evidence="3" id="KW-0830">Ubiquinone</keyword>
<accession>A0A4S2N257</accession>
<dbReference type="Proteomes" id="UP000298138">
    <property type="component" value="Unassembled WGS sequence"/>
</dbReference>
<keyword evidence="2" id="KW-0496">Mitochondrion</keyword>
<dbReference type="InParanoid" id="A0A4S2N257"/>
<evidence type="ECO:0000256" key="1">
    <source>
        <dbReference type="ARBA" id="ARBA00007355"/>
    </source>
</evidence>
<dbReference type="PANTHER" id="PTHR12910">
    <property type="entry name" value="NADH-UBIQUINONE OXIDOREDUCTASE SUBUNIT B17.2"/>
    <property type="match status" value="1"/>
</dbReference>
<keyword evidence="2" id="KW-0249">Electron transport</keyword>
<comment type="subcellular location">
    <subcellularLocation>
        <location evidence="2">Mitochondrion inner membrane</location>
        <topology evidence="2">Peripheral membrane protein</topology>
        <orientation evidence="2">Matrix side</orientation>
    </subcellularLocation>
</comment>
<dbReference type="OrthoDB" id="274641at2759"/>
<keyword evidence="2" id="KW-0679">Respiratory chain</keyword>
<gene>
    <name evidence="3" type="ORF">EX30DRAFT_329207</name>
</gene>
<keyword evidence="2" id="KW-0999">Mitochondrion inner membrane</keyword>